<protein>
    <submittedName>
        <fullName evidence="1">Uncharacterized protein</fullName>
    </submittedName>
</protein>
<dbReference type="Proteomes" id="UP000196759">
    <property type="component" value="Chromosome"/>
</dbReference>
<dbReference type="EMBL" id="CP021934">
    <property type="protein sequence ID" value="ASC02423.1"/>
    <property type="molecule type" value="Genomic_DNA"/>
</dbReference>
<accession>A0A1Z3CHM3</accession>
<organism evidence="1 2">
    <name type="scientific">Fusobacterium nucleatum subsp. polymorphum</name>
    <name type="common">Fusobacterium polymorphum</name>
    <dbReference type="NCBI Taxonomy" id="76857"/>
    <lineage>
        <taxon>Bacteria</taxon>
        <taxon>Fusobacteriati</taxon>
        <taxon>Fusobacteriota</taxon>
        <taxon>Fusobacteriia</taxon>
        <taxon>Fusobacteriales</taxon>
        <taxon>Fusobacteriaceae</taxon>
        <taxon>Fusobacterium</taxon>
    </lineage>
</organism>
<reference evidence="1 2" key="1">
    <citation type="submission" date="2017-06" db="EMBL/GenBank/DDBJ databases">
        <title>Draft genome sequence of Fusobacterium nucleatum subsp. polymorphum KCOM 1260 (=ChDC F218).</title>
        <authorList>
            <person name="Kook J.-K."/>
            <person name="Park S.-N."/>
            <person name="Lim Y.K."/>
            <person name="Roh H."/>
        </authorList>
    </citation>
    <scope>NUCLEOTIDE SEQUENCE [LARGE SCALE GENOMIC DNA]</scope>
    <source>
        <strain evidence="2">KCOM 1260 (ChDC F218)</strain>
    </source>
</reference>
<gene>
    <name evidence="1" type="ORF">CBG50_03385</name>
</gene>
<evidence type="ECO:0000313" key="1">
    <source>
        <dbReference type="EMBL" id="ASC02423.1"/>
    </source>
</evidence>
<evidence type="ECO:0000313" key="2">
    <source>
        <dbReference type="Proteomes" id="UP000196759"/>
    </source>
</evidence>
<proteinExistence type="predicted"/>
<sequence length="90" mass="10610">MIILKNIDVIYKGETLRLTRFWGNNKLCLWIKNPNQINMPKMEFVGGYPNEYCIFLENLSLEELKEIKAVNGEPLNFEEVITIINQKLKH</sequence>
<dbReference type="AlphaFoldDB" id="A0A1Z3CHM3"/>
<name>A0A1Z3CHM3_FUSNP</name>
<keyword evidence="2" id="KW-1185">Reference proteome</keyword>